<dbReference type="EMBL" id="CP061336">
    <property type="protein sequence ID" value="QNU68168.1"/>
    <property type="molecule type" value="Genomic_DNA"/>
</dbReference>
<organism evidence="1 2">
    <name type="scientific">Ruminiclostridium herbifermentans</name>
    <dbReference type="NCBI Taxonomy" id="2488810"/>
    <lineage>
        <taxon>Bacteria</taxon>
        <taxon>Bacillati</taxon>
        <taxon>Bacillota</taxon>
        <taxon>Clostridia</taxon>
        <taxon>Eubacteriales</taxon>
        <taxon>Oscillospiraceae</taxon>
        <taxon>Ruminiclostridium</taxon>
    </lineage>
</organism>
<name>A0A4U7JLQ0_9FIRM</name>
<proteinExistence type="predicted"/>
<evidence type="ECO:0000313" key="1">
    <source>
        <dbReference type="EMBL" id="QNU68168.1"/>
    </source>
</evidence>
<dbReference type="AlphaFoldDB" id="A0A4U7JLQ0"/>
<dbReference type="RefSeq" id="WP_137696612.1">
    <property type="nucleotide sequence ID" value="NZ_CP061336.1"/>
</dbReference>
<dbReference type="PANTHER" id="PTHR40044:SF1">
    <property type="entry name" value="INTEGRAL MEMBRANE PROTEIN"/>
    <property type="match status" value="1"/>
</dbReference>
<reference evidence="1 2" key="1">
    <citation type="submission" date="2020-09" db="EMBL/GenBank/DDBJ databases">
        <title>Characterization and genome sequencing of Ruminiclostridium sp. nov. MA18.</title>
        <authorList>
            <person name="Rettenmaier R."/>
            <person name="Kowollik M.-L."/>
            <person name="Liebl W."/>
            <person name="Zverlov V."/>
        </authorList>
    </citation>
    <scope>NUCLEOTIDE SEQUENCE [LARGE SCALE GENOMIC DNA]</scope>
    <source>
        <strain evidence="1 2">MA18</strain>
    </source>
</reference>
<gene>
    <name evidence="1" type="ORF">EHE19_007015</name>
</gene>
<protein>
    <submittedName>
        <fullName evidence="1">QueT transporter family protein</fullName>
    </submittedName>
</protein>
<dbReference type="PIRSF" id="PIRSF031501">
    <property type="entry name" value="QueT"/>
    <property type="match status" value="1"/>
</dbReference>
<dbReference type="InterPro" id="IPR010387">
    <property type="entry name" value="QueT"/>
</dbReference>
<keyword evidence="2" id="KW-1185">Reference proteome</keyword>
<dbReference type="PANTHER" id="PTHR40044">
    <property type="entry name" value="INTEGRAL MEMBRANE PROTEIN-RELATED"/>
    <property type="match status" value="1"/>
</dbReference>
<dbReference type="Proteomes" id="UP000306409">
    <property type="component" value="Chromosome"/>
</dbReference>
<dbReference type="KEGG" id="rher:EHE19_007015"/>
<evidence type="ECO:0000313" key="2">
    <source>
        <dbReference type="Proteomes" id="UP000306409"/>
    </source>
</evidence>
<dbReference type="Pfam" id="PF06177">
    <property type="entry name" value="QueT"/>
    <property type="match status" value="1"/>
</dbReference>
<accession>A0A4U7JLQ0</accession>
<dbReference type="OrthoDB" id="9786793at2"/>
<sequence>MNNRKIRLLTISAMISAVYLVLTLVFYITSFLPYQIRFAEALTVLPYFTPLAIPGLFVGCVVANIIGGNGIWDIVIGSLATLIAAYVTYKISYNKPKRKLLAPLPPVIINAVIVGAMLSILYELPLFVTMLSVGGGQIVACYLLGYPLMLLIEKNKRLRELFDIKNEDQRNEW</sequence>